<dbReference type="AlphaFoldDB" id="X1FIZ2"/>
<sequence>MTIKSGLNVNTPDRIFVDAGAVYINYGLSTQRLLGATRGGNEFNLNREIREVISQKGTGKVYIRRGRVHVASAPGKPPVIWHGGLHGSIFFIVTEKGNIFLMHVGTGGKIGEYGKKLEFGSEHVAARPWLGVTLEKSRGMIKKFLEEEWF</sequence>
<proteinExistence type="predicted"/>
<name>X1FIZ2_9ZZZZ</name>
<dbReference type="EMBL" id="BARU01001787">
    <property type="protein sequence ID" value="GAH20758.1"/>
    <property type="molecule type" value="Genomic_DNA"/>
</dbReference>
<comment type="caution">
    <text evidence="1">The sequence shown here is derived from an EMBL/GenBank/DDBJ whole genome shotgun (WGS) entry which is preliminary data.</text>
</comment>
<gene>
    <name evidence="1" type="ORF">S03H2_04493</name>
</gene>
<organism evidence="1">
    <name type="scientific">marine sediment metagenome</name>
    <dbReference type="NCBI Taxonomy" id="412755"/>
    <lineage>
        <taxon>unclassified sequences</taxon>
        <taxon>metagenomes</taxon>
        <taxon>ecological metagenomes</taxon>
    </lineage>
</organism>
<protein>
    <submittedName>
        <fullName evidence="1">Uncharacterized protein</fullName>
    </submittedName>
</protein>
<accession>X1FIZ2</accession>
<evidence type="ECO:0000313" key="1">
    <source>
        <dbReference type="EMBL" id="GAH20758.1"/>
    </source>
</evidence>
<reference evidence="1" key="1">
    <citation type="journal article" date="2014" name="Front. Microbiol.">
        <title>High frequency of phylogenetically diverse reductive dehalogenase-homologous genes in deep subseafloor sedimentary metagenomes.</title>
        <authorList>
            <person name="Kawai M."/>
            <person name="Futagami T."/>
            <person name="Toyoda A."/>
            <person name="Takaki Y."/>
            <person name="Nishi S."/>
            <person name="Hori S."/>
            <person name="Arai W."/>
            <person name="Tsubouchi T."/>
            <person name="Morono Y."/>
            <person name="Uchiyama I."/>
            <person name="Ito T."/>
            <person name="Fujiyama A."/>
            <person name="Inagaki F."/>
            <person name="Takami H."/>
        </authorList>
    </citation>
    <scope>NUCLEOTIDE SEQUENCE</scope>
    <source>
        <strain evidence="1">Expedition CK06-06</strain>
    </source>
</reference>